<feature type="binding site" evidence="4 6">
    <location>
        <begin position="141"/>
        <end position="142"/>
    </location>
    <ligand>
        <name>substrate</name>
    </ligand>
</feature>
<dbReference type="KEGG" id="oxy:HCG48_09260"/>
<dbReference type="GO" id="GO:0006096">
    <property type="term" value="P:glycolytic process"/>
    <property type="evidence" value="ECO:0007669"/>
    <property type="project" value="UniProtKB-UniRule"/>
</dbReference>
<evidence type="ECO:0000256" key="4">
    <source>
        <dbReference type="HAMAP-Rule" id="MF_01039"/>
    </source>
</evidence>
<dbReference type="InterPro" id="IPR005952">
    <property type="entry name" value="Phosphogly_mut1"/>
</dbReference>
<evidence type="ECO:0000256" key="5">
    <source>
        <dbReference type="PIRSR" id="PIRSR613078-1"/>
    </source>
</evidence>
<dbReference type="GO" id="GO:0004619">
    <property type="term" value="F:phosphoglycerate mutase activity"/>
    <property type="evidence" value="ECO:0007669"/>
    <property type="project" value="UniProtKB-UniRule"/>
</dbReference>
<gene>
    <name evidence="4" type="primary">gpmA</name>
    <name evidence="8" type="ORF">HCG48_09260</name>
</gene>
<dbReference type="Pfam" id="PF00300">
    <property type="entry name" value="His_Phos_1"/>
    <property type="match status" value="2"/>
</dbReference>
<feature type="binding site" evidence="4 6">
    <location>
        <begin position="8"/>
        <end position="15"/>
    </location>
    <ligand>
        <name>substrate</name>
    </ligand>
</feature>
<dbReference type="NCBIfam" id="NF002217">
    <property type="entry name" value="PRK01112.1"/>
    <property type="match status" value="1"/>
</dbReference>
<dbReference type="HAMAP" id="MF_01039">
    <property type="entry name" value="PGAM_GpmA"/>
    <property type="match status" value="1"/>
</dbReference>
<dbReference type="RefSeq" id="WP_168568902.1">
    <property type="nucleotide sequence ID" value="NZ_CP051167.1"/>
</dbReference>
<dbReference type="InterPro" id="IPR029033">
    <property type="entry name" value="His_PPase_superfam"/>
</dbReference>
<protein>
    <recommendedName>
        <fullName evidence="4">2,3-bisphosphoglycerate-dependent phosphoglycerate mutase</fullName>
        <shortName evidence="4">BPG-dependent PGAM</shortName>
        <shortName evidence="4">PGAM</shortName>
        <shortName evidence="4">Phosphoglyceromutase</shortName>
        <shortName evidence="4">dPGM</shortName>
        <ecNumber evidence="4">5.4.2.11</ecNumber>
    </recommendedName>
</protein>
<dbReference type="SUPFAM" id="SSF53254">
    <property type="entry name" value="Phosphoglycerate mutase-like"/>
    <property type="match status" value="1"/>
</dbReference>
<dbReference type="PIRSF" id="PIRSF000709">
    <property type="entry name" value="6PFK_2-Ptase"/>
    <property type="match status" value="1"/>
</dbReference>
<dbReference type="Gene3D" id="3.40.50.1240">
    <property type="entry name" value="Phosphoglycerate mutase-like"/>
    <property type="match status" value="1"/>
</dbReference>
<comment type="similarity">
    <text evidence="1 4">Belongs to the phosphoglycerate mutase family. BPG-dependent PGAM subfamily.</text>
</comment>
<dbReference type="GO" id="GO:0006094">
    <property type="term" value="P:gluconeogenesis"/>
    <property type="evidence" value="ECO:0007669"/>
    <property type="project" value="UniProtKB-UniRule"/>
</dbReference>
<dbReference type="EC" id="5.4.2.11" evidence="4"/>
<evidence type="ECO:0000313" key="9">
    <source>
        <dbReference type="Proteomes" id="UP000500857"/>
    </source>
</evidence>
<feature type="active site" description="Proton donor/acceptor" evidence="4 5">
    <location>
        <position position="114"/>
    </location>
</feature>
<dbReference type="CDD" id="cd07067">
    <property type="entry name" value="HP_PGM_like"/>
    <property type="match status" value="1"/>
</dbReference>
<dbReference type="PANTHER" id="PTHR11931">
    <property type="entry name" value="PHOSPHOGLYCERATE MUTASE"/>
    <property type="match status" value="1"/>
</dbReference>
<dbReference type="PROSITE" id="PS00175">
    <property type="entry name" value="PG_MUTASE"/>
    <property type="match status" value="1"/>
</dbReference>
<evidence type="ECO:0000256" key="2">
    <source>
        <dbReference type="ARBA" id="ARBA00023152"/>
    </source>
</evidence>
<dbReference type="EMBL" id="CP051167">
    <property type="protein sequence ID" value="QIZ70747.1"/>
    <property type="molecule type" value="Genomic_DNA"/>
</dbReference>
<feature type="binding site" evidence="4 6">
    <location>
        <position position="125"/>
    </location>
    <ligand>
        <name>substrate</name>
    </ligand>
</feature>
<dbReference type="AlphaFoldDB" id="A0A6H1TX79"/>
<comment type="catalytic activity">
    <reaction evidence="4">
        <text>(2R)-2-phosphoglycerate = (2R)-3-phosphoglycerate</text>
        <dbReference type="Rhea" id="RHEA:15901"/>
        <dbReference type="ChEBI" id="CHEBI:58272"/>
        <dbReference type="ChEBI" id="CHEBI:58289"/>
        <dbReference type="EC" id="5.4.2.11"/>
    </reaction>
</comment>
<accession>A0A6H1TX79</accession>
<reference evidence="8 9" key="1">
    <citation type="submission" date="2020-04" db="EMBL/GenBank/DDBJ databases">
        <authorList>
            <person name="Basu S."/>
            <person name="Maruthanayagam V."/>
            <person name="Chakraborty S."/>
            <person name="Pramanik A."/>
            <person name="Mukherjee J."/>
            <person name="Brink B."/>
        </authorList>
    </citation>
    <scope>NUCLEOTIDE SEQUENCE [LARGE SCALE GENOMIC DNA]</scope>
    <source>
        <strain evidence="8 9">AP17</strain>
    </source>
</reference>
<proteinExistence type="inferred from homology"/>
<feature type="active site" description="Tele-phosphohistidine intermediate" evidence="4 5">
    <location>
        <position position="9"/>
    </location>
</feature>
<dbReference type="Proteomes" id="UP000500857">
    <property type="component" value="Chromosome"/>
</dbReference>
<name>A0A6H1TX79_9CYAN</name>
<comment type="pathway">
    <text evidence="4">Carbohydrate degradation; glycolysis; pyruvate from D-glyceraldehyde 3-phosphate: step 3/5.</text>
</comment>
<dbReference type="InterPro" id="IPR001345">
    <property type="entry name" value="PG/BPGM_mutase_AS"/>
</dbReference>
<evidence type="ECO:0000256" key="1">
    <source>
        <dbReference type="ARBA" id="ARBA00006717"/>
    </source>
</evidence>
<comment type="function">
    <text evidence="4">Catalyzes the interconversion of 2-phosphoglycerate and 3-phosphoglycerate.</text>
</comment>
<dbReference type="UniPathway" id="UPA00109">
    <property type="reaction ID" value="UER00186"/>
</dbReference>
<dbReference type="InterPro" id="IPR013078">
    <property type="entry name" value="His_Pase_superF_clade-1"/>
</dbReference>
<evidence type="ECO:0000256" key="3">
    <source>
        <dbReference type="ARBA" id="ARBA00023235"/>
    </source>
</evidence>
<feature type="binding site" evidence="4 6">
    <location>
        <position position="58"/>
    </location>
    <ligand>
        <name>substrate</name>
    </ligand>
</feature>
<evidence type="ECO:0000256" key="6">
    <source>
        <dbReference type="PIRSR" id="PIRSR613078-2"/>
    </source>
</evidence>
<evidence type="ECO:0000256" key="7">
    <source>
        <dbReference type="PIRSR" id="PIRSR613078-3"/>
    </source>
</evidence>
<organism evidence="8 9">
    <name type="scientific">Oxynema aestuarii AP17</name>
    <dbReference type="NCBI Taxonomy" id="2064643"/>
    <lineage>
        <taxon>Bacteria</taxon>
        <taxon>Bacillati</taxon>
        <taxon>Cyanobacteriota</taxon>
        <taxon>Cyanophyceae</taxon>
        <taxon>Oscillatoriophycideae</taxon>
        <taxon>Oscillatoriales</taxon>
        <taxon>Oscillatoriaceae</taxon>
        <taxon>Oxynema</taxon>
        <taxon>Oxynema aestuarii</taxon>
    </lineage>
</organism>
<feature type="site" description="Transition state stabilizer" evidence="4 7">
    <location>
        <position position="184"/>
    </location>
</feature>
<evidence type="ECO:0000313" key="8">
    <source>
        <dbReference type="EMBL" id="QIZ70747.1"/>
    </source>
</evidence>
<feature type="binding site" evidence="4 6">
    <location>
        <begin position="185"/>
        <end position="186"/>
    </location>
    <ligand>
        <name>substrate</name>
    </ligand>
</feature>
<keyword evidence="3 4" id="KW-0413">Isomerase</keyword>
<sequence>MAQLILIRHGQSTWNAANRFTGWVDVPLDRVGRREAIAAASKLGEYVVDVAFTSLLVRAIETTAICLTESEGLCGGKSPVFKHDADDPQWHGWDKYEGHRDEEIPIFLAQALDERYYGDLQGYNKAKMAEKVGEEQVHRWRRSFATRPPGGESLEDTARRTLPFFRDRILTHLREGDNVLVSAHGNSLRSIVMELDDLDTEQVPGLELKTGVPLVYEIDNTGKVAGKTVLN</sequence>
<feature type="binding site" evidence="4 6">
    <location>
        <begin position="21"/>
        <end position="22"/>
    </location>
    <ligand>
        <name>substrate</name>
    </ligand>
</feature>
<keyword evidence="4" id="KW-0312">Gluconeogenesis</keyword>
<feature type="binding site" evidence="4 6">
    <location>
        <begin position="114"/>
        <end position="117"/>
    </location>
    <ligand>
        <name>substrate</name>
    </ligand>
</feature>
<keyword evidence="9" id="KW-1185">Reference proteome</keyword>
<dbReference type="SMART" id="SM00855">
    <property type="entry name" value="PGAM"/>
    <property type="match status" value="1"/>
</dbReference>
<keyword evidence="2 4" id="KW-0324">Glycolysis</keyword>